<name>A0A2U2AFV5_9GAMM</name>
<proteinExistence type="predicted"/>
<accession>A0A2U2AFV5</accession>
<dbReference type="OrthoDB" id="9842236at2"/>
<gene>
    <name evidence="1" type="ORF">DC083_03665</name>
</gene>
<dbReference type="AlphaFoldDB" id="A0A2U2AFV5"/>
<evidence type="ECO:0000313" key="2">
    <source>
        <dbReference type="Proteomes" id="UP000245020"/>
    </source>
</evidence>
<reference evidence="2" key="1">
    <citation type="submission" date="2018-05" db="EMBL/GenBank/DDBJ databases">
        <title>Ignatzschineria dubaiensis sp. nov., isolated from necrotic foot tissues of dromedaries (Camelus dromedarius) and associated maggots in Dubai, United Arab Emirates.</title>
        <authorList>
            <person name="Tsang C.C."/>
            <person name="Tang J.Y.M."/>
            <person name="Fong J.Y.H."/>
            <person name="Kinne J."/>
            <person name="Lee H.H."/>
            <person name="Joseph M."/>
            <person name="Jose S."/>
            <person name="Schuster R.K."/>
            <person name="Tang Y."/>
            <person name="Sivakumar S."/>
            <person name="Chen J.H.K."/>
            <person name="Teng J.L.L."/>
            <person name="Lau S.K.P."/>
            <person name="Wernery U."/>
            <person name="Woo P.C.Y."/>
        </authorList>
    </citation>
    <scope>NUCLEOTIDE SEQUENCE [LARGE SCALE GENOMIC DNA]</scope>
    <source>
        <strain evidence="2">KCTC 22644</strain>
    </source>
</reference>
<protein>
    <submittedName>
        <fullName evidence="1">Uncharacterized protein</fullName>
    </submittedName>
</protein>
<dbReference type="Proteomes" id="UP000245020">
    <property type="component" value="Unassembled WGS sequence"/>
</dbReference>
<sequence length="97" mass="10813">MTIPTSFPLTSSHYILSFQTVPGSDVLALWLESRKQEKICLGHYTIATQLTLQPTATTILSDMALLEVLALARGYALYRRKCFAEKPVLSKANLQRA</sequence>
<dbReference type="EMBL" id="QEWQ01000002">
    <property type="protein sequence ID" value="PWD81548.1"/>
    <property type="molecule type" value="Genomic_DNA"/>
</dbReference>
<evidence type="ECO:0000313" key="1">
    <source>
        <dbReference type="EMBL" id="PWD81548.1"/>
    </source>
</evidence>
<comment type="caution">
    <text evidence="1">The sequence shown here is derived from an EMBL/GenBank/DDBJ whole genome shotgun (WGS) entry which is preliminary data.</text>
</comment>
<dbReference type="RefSeq" id="WP_109188903.1">
    <property type="nucleotide sequence ID" value="NZ_BMYA01000005.1"/>
</dbReference>
<keyword evidence="2" id="KW-1185">Reference proteome</keyword>
<organism evidence="1 2">
    <name type="scientific">Ignatzschineria ureiclastica</name>
    <dbReference type="NCBI Taxonomy" id="472582"/>
    <lineage>
        <taxon>Bacteria</taxon>
        <taxon>Pseudomonadati</taxon>
        <taxon>Pseudomonadota</taxon>
        <taxon>Gammaproteobacteria</taxon>
        <taxon>Cardiobacteriales</taxon>
        <taxon>Ignatzschineriaceae</taxon>
        <taxon>Ignatzschineria</taxon>
    </lineage>
</organism>